<organism evidence="8 9">
    <name type="scientific">Litorilinea aerophila</name>
    <dbReference type="NCBI Taxonomy" id="1204385"/>
    <lineage>
        <taxon>Bacteria</taxon>
        <taxon>Bacillati</taxon>
        <taxon>Chloroflexota</taxon>
        <taxon>Caldilineae</taxon>
        <taxon>Caldilineales</taxon>
        <taxon>Caldilineaceae</taxon>
        <taxon>Litorilinea</taxon>
    </lineage>
</organism>
<dbReference type="PANTHER" id="PTHR42953">
    <property type="entry name" value="HIGH-AFFINITY ZINC UPTAKE SYSTEM PROTEIN ZNUA-RELATED"/>
    <property type="match status" value="1"/>
</dbReference>
<keyword evidence="3" id="KW-0479">Metal-binding</keyword>
<evidence type="ECO:0000256" key="5">
    <source>
        <dbReference type="RuleBase" id="RU003512"/>
    </source>
</evidence>
<dbReference type="InterPro" id="IPR006127">
    <property type="entry name" value="ZnuA-like"/>
</dbReference>
<dbReference type="InterPro" id="IPR006128">
    <property type="entry name" value="Lipoprotein_PsaA-like"/>
</dbReference>
<keyword evidence="2 5" id="KW-0813">Transport</keyword>
<dbReference type="Gene3D" id="3.40.50.1980">
    <property type="entry name" value="Nitrogenase molybdenum iron protein domain"/>
    <property type="match status" value="2"/>
</dbReference>
<keyword evidence="9" id="KW-1185">Reference proteome</keyword>
<accession>A0A540VH80</accession>
<gene>
    <name evidence="8" type="ORF">FKZ61_08560</name>
</gene>
<comment type="caution">
    <text evidence="8">The sequence shown here is derived from an EMBL/GenBank/DDBJ whole genome shotgun (WGS) entry which is preliminary data.</text>
</comment>
<feature type="region of interest" description="Disordered" evidence="7">
    <location>
        <begin position="176"/>
        <end position="197"/>
    </location>
</feature>
<evidence type="ECO:0000256" key="6">
    <source>
        <dbReference type="SAM" id="Coils"/>
    </source>
</evidence>
<evidence type="ECO:0000256" key="1">
    <source>
        <dbReference type="ARBA" id="ARBA00004196"/>
    </source>
</evidence>
<feature type="coiled-coil region" evidence="6">
    <location>
        <begin position="227"/>
        <end position="254"/>
    </location>
</feature>
<feature type="compositionally biased region" description="Basic and acidic residues" evidence="7">
    <location>
        <begin position="182"/>
        <end position="195"/>
    </location>
</feature>
<evidence type="ECO:0000256" key="7">
    <source>
        <dbReference type="SAM" id="MobiDB-lite"/>
    </source>
</evidence>
<dbReference type="PRINTS" id="PR00691">
    <property type="entry name" value="ADHESINB"/>
</dbReference>
<dbReference type="GO" id="GO:0007155">
    <property type="term" value="P:cell adhesion"/>
    <property type="evidence" value="ECO:0007669"/>
    <property type="project" value="InterPro"/>
</dbReference>
<evidence type="ECO:0000313" key="9">
    <source>
        <dbReference type="Proteomes" id="UP000317371"/>
    </source>
</evidence>
<evidence type="ECO:0000313" key="8">
    <source>
        <dbReference type="EMBL" id="TQE96127.1"/>
    </source>
</evidence>
<proteinExistence type="inferred from homology"/>
<sequence length="370" mass="39906">MQRRKGAKTKNEEIEMGLRRLSYWQFPFVLLLLPLLLAACVASGPGATGSVSTGADPHAVEPTHAATEALQALPPLEPVTLASGEKLRVVASTQIIADVVRQVGGEYIELATLLPAGADPHSYTATPADLRTLNQAHVIFINGLGLEEAMDPVLENLEGDAVLVPVNVGVTPRSLAEEAGTGEEHGHEHDHEHGQGVDPHTWFDVRNVMIWVQNIQETLSRLDPAHAPAYQEAAERYRQELEALDREIRTAVESIPPEKRLLVTDHETLGYLAAAYGFKLVGAVLPSFSTMAAPSARELAALQEQIRSVGATAIFVGTNVNPALAEQVARDLNIAVVPIYTEELSAPDGPAPTYVAMMRYNIQAIVEALR</sequence>
<evidence type="ECO:0000256" key="4">
    <source>
        <dbReference type="ARBA" id="ARBA00022729"/>
    </source>
</evidence>
<protein>
    <submittedName>
        <fullName evidence="8">Zinc ABC transporter substrate-binding protein</fullName>
    </submittedName>
</protein>
<dbReference type="Pfam" id="PF01297">
    <property type="entry name" value="ZnuA"/>
    <property type="match status" value="1"/>
</dbReference>
<dbReference type="Proteomes" id="UP000317371">
    <property type="component" value="Unassembled WGS sequence"/>
</dbReference>
<dbReference type="PRINTS" id="PR00690">
    <property type="entry name" value="ADHESNFAMILY"/>
</dbReference>
<comment type="subcellular location">
    <subcellularLocation>
        <location evidence="1">Cell envelope</location>
    </subcellularLocation>
</comment>
<evidence type="ECO:0000256" key="3">
    <source>
        <dbReference type="ARBA" id="ARBA00022723"/>
    </source>
</evidence>
<dbReference type="GO" id="GO:0046872">
    <property type="term" value="F:metal ion binding"/>
    <property type="evidence" value="ECO:0007669"/>
    <property type="project" value="UniProtKB-KW"/>
</dbReference>
<dbReference type="InterPro" id="IPR050492">
    <property type="entry name" value="Bact_metal-bind_prot9"/>
</dbReference>
<dbReference type="InterPro" id="IPR006129">
    <property type="entry name" value="AdhesinB"/>
</dbReference>
<keyword evidence="4" id="KW-0732">Signal</keyword>
<dbReference type="InParanoid" id="A0A540VH80"/>
<keyword evidence="6" id="KW-0175">Coiled coil</keyword>
<dbReference type="GO" id="GO:0030001">
    <property type="term" value="P:metal ion transport"/>
    <property type="evidence" value="ECO:0007669"/>
    <property type="project" value="InterPro"/>
</dbReference>
<dbReference type="GO" id="GO:0030313">
    <property type="term" value="C:cell envelope"/>
    <property type="evidence" value="ECO:0007669"/>
    <property type="project" value="UniProtKB-SubCell"/>
</dbReference>
<dbReference type="SUPFAM" id="SSF53807">
    <property type="entry name" value="Helical backbone' metal receptor"/>
    <property type="match status" value="1"/>
</dbReference>
<comment type="similarity">
    <text evidence="5">Belongs to the bacterial solute-binding protein 9 family.</text>
</comment>
<dbReference type="OrthoDB" id="9810636at2"/>
<dbReference type="PANTHER" id="PTHR42953:SF1">
    <property type="entry name" value="METAL-BINDING PROTEIN HI_0362-RELATED"/>
    <property type="match status" value="1"/>
</dbReference>
<dbReference type="AlphaFoldDB" id="A0A540VH80"/>
<name>A0A540VH80_9CHLR</name>
<evidence type="ECO:0000256" key="2">
    <source>
        <dbReference type="ARBA" id="ARBA00022448"/>
    </source>
</evidence>
<reference evidence="8 9" key="1">
    <citation type="submission" date="2019-06" db="EMBL/GenBank/DDBJ databases">
        <title>Genome sequence of Litorilinea aerophila BAA-2444.</title>
        <authorList>
            <person name="Maclea K.S."/>
            <person name="Maurais E.G."/>
            <person name="Iannazzi L.C."/>
        </authorList>
    </citation>
    <scope>NUCLEOTIDE SEQUENCE [LARGE SCALE GENOMIC DNA]</scope>
    <source>
        <strain evidence="8 9">ATCC BAA-2444</strain>
    </source>
</reference>
<dbReference type="EMBL" id="VIGC01000009">
    <property type="protein sequence ID" value="TQE96127.1"/>
    <property type="molecule type" value="Genomic_DNA"/>
</dbReference>